<sequence length="313" mass="36513">MIEKDWRMDNLDNILSDEESLNEELVNQSQDEKVNDEETQKESSQNNETEEIVVESMFDQSDILSELKTLLHQSYNQEAVLNKLDSILQLLQAKENGEESKDSSLDMQDMLKNLTKSQNRNNDLLVQYLRQNAEFQQQVRVNMNNENELLKKELLGERLDPLLKSIASVYGEYYQLLNVQGIDEKYQKQVSYLFESIEDILYEYGCDIQRSEPGTERLVKTTKIKQPLVLTGDKNLHRKVITSFNPSISKGKKVLYPEYVSIYKYDESLAKENLQSEEIENIEMTQEISDEKELEKSNDIKVNENKLDEEGEN</sequence>
<comment type="caution">
    <text evidence="2">The sequence shown here is derived from an EMBL/GenBank/DDBJ whole genome shotgun (WGS) entry which is preliminary data.</text>
</comment>
<dbReference type="Proteomes" id="UP000195305">
    <property type="component" value="Unassembled WGS sequence"/>
</dbReference>
<feature type="compositionally biased region" description="Basic and acidic residues" evidence="1">
    <location>
        <begin position="289"/>
        <end position="313"/>
    </location>
</feature>
<dbReference type="AlphaFoldDB" id="A0A1Y4T1P8"/>
<organism evidence="2 3">
    <name type="scientific">Massilimicrobiota timonensis</name>
    <dbReference type="NCBI Taxonomy" id="1776392"/>
    <lineage>
        <taxon>Bacteria</taxon>
        <taxon>Bacillati</taxon>
        <taxon>Bacillota</taxon>
        <taxon>Erysipelotrichia</taxon>
        <taxon>Erysipelotrichales</taxon>
        <taxon>Erysipelotrichaceae</taxon>
        <taxon>Massilimicrobiota</taxon>
    </lineage>
</organism>
<dbReference type="RefSeq" id="WP_087357120.1">
    <property type="nucleotide sequence ID" value="NZ_NFLJ01000004.1"/>
</dbReference>
<accession>A0A1Y4T1P8</accession>
<dbReference type="EMBL" id="NFLJ01000004">
    <property type="protein sequence ID" value="OUQ36064.1"/>
    <property type="molecule type" value="Genomic_DNA"/>
</dbReference>
<reference evidence="2 3" key="1">
    <citation type="journal article" date="2018" name="BMC Genomics">
        <title>Whole genome sequencing and function prediction of 133 gut anaerobes isolated from chicken caecum in pure cultures.</title>
        <authorList>
            <person name="Medvecky M."/>
            <person name="Cejkova D."/>
            <person name="Polansky O."/>
            <person name="Karasova D."/>
            <person name="Kubasova T."/>
            <person name="Cizek A."/>
            <person name="Rychlik I."/>
        </authorList>
    </citation>
    <scope>NUCLEOTIDE SEQUENCE [LARGE SCALE GENOMIC DNA]</scope>
    <source>
        <strain evidence="2 3">An13</strain>
    </source>
</reference>
<protein>
    <recommendedName>
        <fullName evidence="4">Nucleotide exchange factor GrpE</fullName>
    </recommendedName>
</protein>
<feature type="region of interest" description="Disordered" evidence="1">
    <location>
        <begin position="19"/>
        <end position="49"/>
    </location>
</feature>
<proteinExistence type="predicted"/>
<evidence type="ECO:0000313" key="2">
    <source>
        <dbReference type="EMBL" id="OUQ36064.1"/>
    </source>
</evidence>
<name>A0A1Y4T1P8_9FIRM</name>
<gene>
    <name evidence="2" type="ORF">B5E75_01975</name>
</gene>
<feature type="compositionally biased region" description="Basic and acidic residues" evidence="1">
    <location>
        <begin position="30"/>
        <end position="41"/>
    </location>
</feature>
<feature type="region of interest" description="Disordered" evidence="1">
    <location>
        <begin position="286"/>
        <end position="313"/>
    </location>
</feature>
<evidence type="ECO:0000256" key="1">
    <source>
        <dbReference type="SAM" id="MobiDB-lite"/>
    </source>
</evidence>
<evidence type="ECO:0000313" key="3">
    <source>
        <dbReference type="Proteomes" id="UP000195305"/>
    </source>
</evidence>
<keyword evidence="3" id="KW-1185">Reference proteome</keyword>
<evidence type="ECO:0008006" key="4">
    <source>
        <dbReference type="Google" id="ProtNLM"/>
    </source>
</evidence>